<evidence type="ECO:0000256" key="2">
    <source>
        <dbReference type="ARBA" id="ARBA00023002"/>
    </source>
</evidence>
<accession>A0A0R2UCH4</accession>
<dbReference type="CDD" id="cd05233">
    <property type="entry name" value="SDR_c"/>
    <property type="match status" value="1"/>
</dbReference>
<dbReference type="InterPro" id="IPR020904">
    <property type="entry name" value="Sc_DH/Rdtase_CS"/>
</dbReference>
<dbReference type="Proteomes" id="UP000051027">
    <property type="component" value="Unassembled WGS sequence"/>
</dbReference>
<keyword evidence="2" id="KW-0560">Oxidoreductase</keyword>
<comment type="similarity">
    <text evidence="1 3">Belongs to the short-chain dehydrogenases/reductases (SDR) family.</text>
</comment>
<dbReference type="InterPro" id="IPR036291">
    <property type="entry name" value="NAD(P)-bd_dom_sf"/>
</dbReference>
<evidence type="ECO:0000256" key="1">
    <source>
        <dbReference type="ARBA" id="ARBA00006484"/>
    </source>
</evidence>
<reference evidence="4 5" key="1">
    <citation type="submission" date="2015-10" db="EMBL/GenBank/DDBJ databases">
        <title>Metagenome-Assembled Genomes uncover a global brackish microbiome.</title>
        <authorList>
            <person name="Hugerth L.W."/>
            <person name="Larsson J."/>
            <person name="Alneberg J."/>
            <person name="Lindh M.V."/>
            <person name="Legrand C."/>
            <person name="Pinhassi J."/>
            <person name="Andersson A.F."/>
        </authorList>
    </citation>
    <scope>NUCLEOTIDE SEQUENCE [LARGE SCALE GENOMIC DNA]</scope>
    <source>
        <strain evidence="4">BACL1 MAG-120820-bin45</strain>
    </source>
</reference>
<dbReference type="PRINTS" id="PR00080">
    <property type="entry name" value="SDRFAMILY"/>
</dbReference>
<dbReference type="AlphaFoldDB" id="A0A0R2UCH4"/>
<dbReference type="Pfam" id="PF00106">
    <property type="entry name" value="adh_short"/>
    <property type="match status" value="1"/>
</dbReference>
<evidence type="ECO:0000256" key="3">
    <source>
        <dbReference type="RuleBase" id="RU000363"/>
    </source>
</evidence>
<sequence length="274" mass="29585">MDTFKNKTVLVTGASTGIGEAMANDLAARGAELILTARSQDQLEALANQINENGGKAHVFPGDLALAGSAETLHQQITASNLHVDILINNAGYGRWGQFGEFDREDYASMIQLNITSLTDLCHLFIPAMVSKGEGGVINIGSSASFLPVPYASVYSSTKAYVLMFSEALRYEYAESNIRVMASCPGATDSNFRHVASEKSSETLKQRIGQLKGAGQVGDTCERVSQETLEAFIKNKHYIVPGKGNSKFAFLPRILSRARVLKLTGDTFKKHTAS</sequence>
<name>A0A0R2UCH4_9GAMM</name>
<dbReference type="PRINTS" id="PR00081">
    <property type="entry name" value="GDHRDH"/>
</dbReference>
<dbReference type="SUPFAM" id="SSF51735">
    <property type="entry name" value="NAD(P)-binding Rossmann-fold domains"/>
    <property type="match status" value="1"/>
</dbReference>
<evidence type="ECO:0000313" key="5">
    <source>
        <dbReference type="Proteomes" id="UP000051027"/>
    </source>
</evidence>
<dbReference type="STRING" id="1655612.ABS10_07310"/>
<organism evidence="4 5">
    <name type="scientific">SAR86 cluster bacterium BACL1 MAG-120820-bin45</name>
    <dbReference type="NCBI Taxonomy" id="1655612"/>
    <lineage>
        <taxon>Bacteria</taxon>
        <taxon>Pseudomonadati</taxon>
        <taxon>Pseudomonadota</taxon>
        <taxon>Gammaproteobacteria</taxon>
        <taxon>SAR86 cluster</taxon>
    </lineage>
</organism>
<dbReference type="PANTHER" id="PTHR42901">
    <property type="entry name" value="ALCOHOL DEHYDROGENASE"/>
    <property type="match status" value="1"/>
</dbReference>
<proteinExistence type="inferred from homology"/>
<dbReference type="PROSITE" id="PS00061">
    <property type="entry name" value="ADH_SHORT"/>
    <property type="match status" value="1"/>
</dbReference>
<dbReference type="Gene3D" id="3.40.50.720">
    <property type="entry name" value="NAD(P)-binding Rossmann-like Domain"/>
    <property type="match status" value="1"/>
</dbReference>
<dbReference type="InterPro" id="IPR002347">
    <property type="entry name" value="SDR_fam"/>
</dbReference>
<evidence type="ECO:0008006" key="6">
    <source>
        <dbReference type="Google" id="ProtNLM"/>
    </source>
</evidence>
<dbReference type="PANTHER" id="PTHR42901:SF1">
    <property type="entry name" value="ALCOHOL DEHYDROGENASE"/>
    <property type="match status" value="1"/>
</dbReference>
<comment type="caution">
    <text evidence="4">The sequence shown here is derived from an EMBL/GenBank/DDBJ whole genome shotgun (WGS) entry which is preliminary data.</text>
</comment>
<gene>
    <name evidence="4" type="ORF">ABS10_07310</name>
</gene>
<dbReference type="GO" id="GO:0016491">
    <property type="term" value="F:oxidoreductase activity"/>
    <property type="evidence" value="ECO:0007669"/>
    <property type="project" value="UniProtKB-KW"/>
</dbReference>
<dbReference type="EMBL" id="LICS01000053">
    <property type="protein sequence ID" value="KRO95067.1"/>
    <property type="molecule type" value="Genomic_DNA"/>
</dbReference>
<protein>
    <recommendedName>
        <fullName evidence="6">Short-chain dehydrogenase</fullName>
    </recommendedName>
</protein>
<evidence type="ECO:0000313" key="4">
    <source>
        <dbReference type="EMBL" id="KRO95067.1"/>
    </source>
</evidence>